<dbReference type="GO" id="GO:0003723">
    <property type="term" value="F:RNA binding"/>
    <property type="evidence" value="ECO:0007669"/>
    <property type="project" value="UniProtKB-UniRule"/>
</dbReference>
<dbReference type="Proteomes" id="UP000554482">
    <property type="component" value="Unassembled WGS sequence"/>
</dbReference>
<evidence type="ECO:0000256" key="4">
    <source>
        <dbReference type="PROSITE-ProRule" id="PRU00176"/>
    </source>
</evidence>
<dbReference type="Gene3D" id="2.120.10.80">
    <property type="entry name" value="Kelch-type beta propeller"/>
    <property type="match status" value="1"/>
</dbReference>
<gene>
    <name evidence="6" type="ORF">FRX31_034290</name>
</gene>
<evidence type="ECO:0000259" key="5">
    <source>
        <dbReference type="PROSITE" id="PS50102"/>
    </source>
</evidence>
<evidence type="ECO:0000256" key="2">
    <source>
        <dbReference type="ARBA" id="ARBA00022884"/>
    </source>
</evidence>
<keyword evidence="7" id="KW-1185">Reference proteome</keyword>
<dbReference type="InterPro" id="IPR015915">
    <property type="entry name" value="Kelch-typ_b-propeller"/>
</dbReference>
<dbReference type="SUPFAM" id="SSF54928">
    <property type="entry name" value="RNA-binding domain, RBD"/>
    <property type="match status" value="1"/>
</dbReference>
<name>A0A7J6UU45_THATH</name>
<dbReference type="SMART" id="SM00360">
    <property type="entry name" value="RRM"/>
    <property type="match status" value="1"/>
</dbReference>
<keyword evidence="3" id="KW-0508">mRNA splicing</keyword>
<feature type="domain" description="RRM" evidence="5">
    <location>
        <begin position="394"/>
        <end position="476"/>
    </location>
</feature>
<evidence type="ECO:0000256" key="3">
    <source>
        <dbReference type="ARBA" id="ARBA00023187"/>
    </source>
</evidence>
<protein>
    <submittedName>
        <fullName evidence="6">Splicing factor u2af large subunit a</fullName>
    </submittedName>
</protein>
<reference evidence="6 7" key="1">
    <citation type="submission" date="2020-06" db="EMBL/GenBank/DDBJ databases">
        <title>Transcriptomic and genomic resources for Thalictrum thalictroides and T. hernandezii: Facilitating candidate gene discovery in an emerging model plant lineage.</title>
        <authorList>
            <person name="Arias T."/>
            <person name="Riano-Pachon D.M."/>
            <person name="Di Stilio V.S."/>
        </authorList>
    </citation>
    <scope>NUCLEOTIDE SEQUENCE [LARGE SCALE GENOMIC DNA]</scope>
    <source>
        <strain evidence="7">cv. WT478/WT964</strain>
        <tissue evidence="6">Leaves</tissue>
    </source>
</reference>
<dbReference type="InterPro" id="IPR012677">
    <property type="entry name" value="Nucleotide-bd_a/b_plait_sf"/>
</dbReference>
<evidence type="ECO:0000256" key="1">
    <source>
        <dbReference type="ARBA" id="ARBA00022664"/>
    </source>
</evidence>
<dbReference type="Gene3D" id="3.30.70.330">
    <property type="match status" value="1"/>
</dbReference>
<dbReference type="PROSITE" id="PS50102">
    <property type="entry name" value="RRM"/>
    <property type="match status" value="1"/>
</dbReference>
<dbReference type="EMBL" id="JABWDY010043190">
    <property type="protein sequence ID" value="KAF5176123.1"/>
    <property type="molecule type" value="Genomic_DNA"/>
</dbReference>
<dbReference type="PANTHER" id="PTHR23139">
    <property type="entry name" value="RNA-BINDING PROTEIN"/>
    <property type="match status" value="1"/>
</dbReference>
<organism evidence="6 7">
    <name type="scientific">Thalictrum thalictroides</name>
    <name type="common">Rue-anemone</name>
    <name type="synonym">Anemone thalictroides</name>
    <dbReference type="NCBI Taxonomy" id="46969"/>
    <lineage>
        <taxon>Eukaryota</taxon>
        <taxon>Viridiplantae</taxon>
        <taxon>Streptophyta</taxon>
        <taxon>Embryophyta</taxon>
        <taxon>Tracheophyta</taxon>
        <taxon>Spermatophyta</taxon>
        <taxon>Magnoliopsida</taxon>
        <taxon>Ranunculales</taxon>
        <taxon>Ranunculaceae</taxon>
        <taxon>Thalictroideae</taxon>
        <taxon>Thalictrum</taxon>
    </lineage>
</organism>
<keyword evidence="2 4" id="KW-0694">RNA-binding</keyword>
<proteinExistence type="predicted"/>
<dbReference type="AlphaFoldDB" id="A0A7J6UU45"/>
<dbReference type="OrthoDB" id="1056391at2759"/>
<dbReference type="InterPro" id="IPR000504">
    <property type="entry name" value="RRM_dom"/>
</dbReference>
<sequence length="498" mass="56645">MNWESDTEKRIWMCKRRGDESDGIEWFKMRKLEEEEMTKKSLCLCFESDTKYRWYNLDFDNGYSLLSEFNIGDLPGFHSTVLYDSKLYFIGGLNRVGNRVFASPEAFFINLSNAPNKISLQEAPLMIAGKFSPVVAAIDSKIYVLGTSACMTDITIDTSYIKPWAEVFDIVSNTWSDLPFPSEKAIEQSKYKASYVYHEKTKRIITSYPDSNYSGDLWYFDITTCSWGFIPQMHNLLSALKYVHGRPVIVDDDLYIIYRHKLCVASVVKPGDLIPVHGLKKAIKSLETKFDDDDISSFLSHLGNGLLCLVWCVHKRRKIADVHCLKFRVNKIPSYFNAVIESDDSFIFDGVDYLRDCLPFVMHNTTAPAVDPVSRCQITSRRRHSSRQSTRHARRVLVDGLPPKTDTHTIATFFADNIVLEPGHNDTGPVVLDVYINKERNFAIVELSSEEQANSAMVLSNPRLNGVPLTICRPADYKQPQLKKEGTKYAAKSASLPV</sequence>
<evidence type="ECO:0000313" key="6">
    <source>
        <dbReference type="EMBL" id="KAF5176123.1"/>
    </source>
</evidence>
<dbReference type="GO" id="GO:0006397">
    <property type="term" value="P:mRNA processing"/>
    <property type="evidence" value="ECO:0007669"/>
    <property type="project" value="UniProtKB-KW"/>
</dbReference>
<dbReference type="GO" id="GO:0008380">
    <property type="term" value="P:RNA splicing"/>
    <property type="evidence" value="ECO:0007669"/>
    <property type="project" value="UniProtKB-KW"/>
</dbReference>
<evidence type="ECO:0000313" key="7">
    <source>
        <dbReference type="Proteomes" id="UP000554482"/>
    </source>
</evidence>
<keyword evidence="1" id="KW-0507">mRNA processing</keyword>
<accession>A0A7J6UU45</accession>
<dbReference type="InterPro" id="IPR035979">
    <property type="entry name" value="RBD_domain_sf"/>
</dbReference>
<dbReference type="SUPFAM" id="SSF117281">
    <property type="entry name" value="Kelch motif"/>
    <property type="match status" value="1"/>
</dbReference>
<comment type="caution">
    <text evidence="6">The sequence shown here is derived from an EMBL/GenBank/DDBJ whole genome shotgun (WGS) entry which is preliminary data.</text>
</comment>